<evidence type="ECO:0000313" key="4">
    <source>
        <dbReference type="Proteomes" id="UP000001876"/>
    </source>
</evidence>
<accession>C1N1U3</accession>
<reference evidence="3 4" key="1">
    <citation type="journal article" date="2009" name="Science">
        <title>Green evolution and dynamic adaptations revealed by genomes of the marine picoeukaryotes Micromonas.</title>
        <authorList>
            <person name="Worden A.Z."/>
            <person name="Lee J.H."/>
            <person name="Mock T."/>
            <person name="Rouze P."/>
            <person name="Simmons M.P."/>
            <person name="Aerts A.L."/>
            <person name="Allen A.E."/>
            <person name="Cuvelier M.L."/>
            <person name="Derelle E."/>
            <person name="Everett M.V."/>
            <person name="Foulon E."/>
            <person name="Grimwood J."/>
            <person name="Gundlach H."/>
            <person name="Henrissat B."/>
            <person name="Napoli C."/>
            <person name="McDonald S.M."/>
            <person name="Parker M.S."/>
            <person name="Rombauts S."/>
            <person name="Salamov A."/>
            <person name="Von Dassow P."/>
            <person name="Badger J.H."/>
            <person name="Coutinho P.M."/>
            <person name="Demir E."/>
            <person name="Dubchak I."/>
            <person name="Gentemann C."/>
            <person name="Eikrem W."/>
            <person name="Gready J.E."/>
            <person name="John U."/>
            <person name="Lanier W."/>
            <person name="Lindquist E.A."/>
            <person name="Lucas S."/>
            <person name="Mayer K.F."/>
            <person name="Moreau H."/>
            <person name="Not F."/>
            <person name="Otillar R."/>
            <person name="Panaud O."/>
            <person name="Pangilinan J."/>
            <person name="Paulsen I."/>
            <person name="Piegu B."/>
            <person name="Poliakov A."/>
            <person name="Robbens S."/>
            <person name="Schmutz J."/>
            <person name="Toulza E."/>
            <person name="Wyss T."/>
            <person name="Zelensky A."/>
            <person name="Zhou K."/>
            <person name="Armbrust E.V."/>
            <person name="Bhattacharya D."/>
            <person name="Goodenough U.W."/>
            <person name="Van de Peer Y."/>
            <person name="Grigoriev I.V."/>
        </authorList>
    </citation>
    <scope>NUCLEOTIDE SEQUENCE [LARGE SCALE GENOMIC DNA]</scope>
    <source>
        <strain evidence="3 4">CCMP1545</strain>
    </source>
</reference>
<evidence type="ECO:0000313" key="3">
    <source>
        <dbReference type="EMBL" id="EEH53685.1"/>
    </source>
</evidence>
<keyword evidence="1" id="KW-0547">Nucleotide-binding</keyword>
<feature type="non-terminal residue" evidence="3">
    <location>
        <position position="1"/>
    </location>
</feature>
<keyword evidence="2" id="KW-0067">ATP-binding</keyword>
<dbReference type="Proteomes" id="UP000001876">
    <property type="component" value="Unassembled WGS sequence"/>
</dbReference>
<proteinExistence type="predicted"/>
<protein>
    <submittedName>
        <fullName evidence="3">Predicted protein</fullName>
    </submittedName>
</protein>
<dbReference type="OrthoDB" id="5186at2759"/>
<organism evidence="4">
    <name type="scientific">Micromonas pusilla (strain CCMP1545)</name>
    <name type="common">Picoplanktonic green alga</name>
    <dbReference type="NCBI Taxonomy" id="564608"/>
    <lineage>
        <taxon>Eukaryota</taxon>
        <taxon>Viridiplantae</taxon>
        <taxon>Chlorophyta</taxon>
        <taxon>Mamiellophyceae</taxon>
        <taxon>Mamiellales</taxon>
        <taxon>Mamiellaceae</taxon>
        <taxon>Micromonas</taxon>
    </lineage>
</organism>
<keyword evidence="4" id="KW-1185">Reference proteome</keyword>
<feature type="non-terminal residue" evidence="3">
    <location>
        <position position="90"/>
    </location>
</feature>
<dbReference type="GO" id="GO:0005634">
    <property type="term" value="C:nucleus"/>
    <property type="evidence" value="ECO:0007669"/>
    <property type="project" value="TreeGrafter"/>
</dbReference>
<dbReference type="GO" id="GO:0000055">
    <property type="term" value="P:ribosomal large subunit export from nucleus"/>
    <property type="evidence" value="ECO:0007669"/>
    <property type="project" value="TreeGrafter"/>
</dbReference>
<evidence type="ECO:0000256" key="2">
    <source>
        <dbReference type="ARBA" id="ARBA00022840"/>
    </source>
</evidence>
<dbReference type="RefSeq" id="XP_003061973.1">
    <property type="nucleotide sequence ID" value="XM_003061927.1"/>
</dbReference>
<dbReference type="GO" id="GO:0000027">
    <property type="term" value="P:ribosomal large subunit assembly"/>
    <property type="evidence" value="ECO:0007669"/>
    <property type="project" value="TreeGrafter"/>
</dbReference>
<dbReference type="PANTHER" id="PTHR48103">
    <property type="entry name" value="MIDASIN-RELATED"/>
    <property type="match status" value="1"/>
</dbReference>
<evidence type="ECO:0000256" key="1">
    <source>
        <dbReference type="ARBA" id="ARBA00022741"/>
    </source>
</evidence>
<gene>
    <name evidence="3" type="ORF">MICPUCDRAFT_8255</name>
</gene>
<dbReference type="GO" id="GO:0005524">
    <property type="term" value="F:ATP binding"/>
    <property type="evidence" value="ECO:0007669"/>
    <property type="project" value="UniProtKB-KW"/>
</dbReference>
<dbReference type="GeneID" id="9687413"/>
<dbReference type="STRING" id="564608.C1N1U3"/>
<dbReference type="GO" id="GO:0030687">
    <property type="term" value="C:preribosome, large subunit precursor"/>
    <property type="evidence" value="ECO:0007669"/>
    <property type="project" value="TreeGrafter"/>
</dbReference>
<dbReference type="EMBL" id="GG663745">
    <property type="protein sequence ID" value="EEH53685.1"/>
    <property type="molecule type" value="Genomic_DNA"/>
</dbReference>
<dbReference type="eggNOG" id="KOG1808">
    <property type="taxonomic scope" value="Eukaryota"/>
</dbReference>
<dbReference type="OMA" id="VWQKYEQ"/>
<dbReference type="AlphaFoldDB" id="C1N1U3"/>
<dbReference type="PANTHER" id="PTHR48103:SF2">
    <property type="entry name" value="MIDASIN"/>
    <property type="match status" value="1"/>
</dbReference>
<name>C1N1U3_MICPC</name>
<sequence length="90" mass="10503">AQDLWRKLETLTGTLSGELAEQLRLILEPTLASRLQGDFRTGKRLNMRKIIPYIASDFRKDKIWLRRSKPSQRKYQVVLAIDDSRSMAEN</sequence>
<dbReference type="KEGG" id="mpp:MICPUCDRAFT_8255"/>